<dbReference type="InterPro" id="IPR000008">
    <property type="entry name" value="C2_dom"/>
</dbReference>
<dbReference type="SMART" id="SM00239">
    <property type="entry name" value="C2"/>
    <property type="match status" value="2"/>
</dbReference>
<comment type="caution">
    <text evidence="3">The sequence shown here is derived from an EMBL/GenBank/DDBJ whole genome shotgun (WGS) entry which is preliminary data.</text>
</comment>
<feature type="signal peptide" evidence="1">
    <location>
        <begin position="1"/>
        <end position="18"/>
    </location>
</feature>
<feature type="domain" description="C2" evidence="2">
    <location>
        <begin position="1"/>
        <end position="130"/>
    </location>
</feature>
<dbReference type="PANTHER" id="PTHR47800:SF5">
    <property type="entry name" value="FER-1-LIKE PROTEIN 6"/>
    <property type="match status" value="1"/>
</dbReference>
<gene>
    <name evidence="3" type="ORF">AFUS01_LOCUS47365</name>
</gene>
<evidence type="ECO:0000313" key="3">
    <source>
        <dbReference type="EMBL" id="CAG7838388.1"/>
    </source>
</evidence>
<keyword evidence="4" id="KW-1185">Reference proteome</keyword>
<name>A0A8J2LUK5_9HEXA</name>
<accession>A0A8J2LUK5</accession>
<dbReference type="PROSITE" id="PS50004">
    <property type="entry name" value="C2"/>
    <property type="match status" value="2"/>
</dbReference>
<dbReference type="Proteomes" id="UP000708208">
    <property type="component" value="Unassembled WGS sequence"/>
</dbReference>
<organism evidence="3 4">
    <name type="scientific">Allacma fusca</name>
    <dbReference type="NCBI Taxonomy" id="39272"/>
    <lineage>
        <taxon>Eukaryota</taxon>
        <taxon>Metazoa</taxon>
        <taxon>Ecdysozoa</taxon>
        <taxon>Arthropoda</taxon>
        <taxon>Hexapoda</taxon>
        <taxon>Collembola</taxon>
        <taxon>Symphypleona</taxon>
        <taxon>Sminthuridae</taxon>
        <taxon>Allacma</taxon>
    </lineage>
</organism>
<dbReference type="GO" id="GO:0010628">
    <property type="term" value="P:positive regulation of gene expression"/>
    <property type="evidence" value="ECO:0007669"/>
    <property type="project" value="TreeGrafter"/>
</dbReference>
<dbReference type="EMBL" id="CAJVCH010571735">
    <property type="protein sequence ID" value="CAG7838388.1"/>
    <property type="molecule type" value="Genomic_DNA"/>
</dbReference>
<dbReference type="PANTHER" id="PTHR47800">
    <property type="entry name" value="C2 DOMAIN-CONTAINING PROTEIN"/>
    <property type="match status" value="1"/>
</dbReference>
<proteinExistence type="predicted"/>
<reference evidence="3" key="1">
    <citation type="submission" date="2021-06" db="EMBL/GenBank/DDBJ databases">
        <authorList>
            <person name="Hodson N. C."/>
            <person name="Mongue J. A."/>
            <person name="Jaron S. K."/>
        </authorList>
    </citation>
    <scope>NUCLEOTIDE SEQUENCE</scope>
</reference>
<evidence type="ECO:0000259" key="2">
    <source>
        <dbReference type="PROSITE" id="PS50004"/>
    </source>
</evidence>
<dbReference type="Pfam" id="PF00168">
    <property type="entry name" value="C2"/>
    <property type="match status" value="2"/>
</dbReference>
<feature type="domain" description="C2" evidence="2">
    <location>
        <begin position="194"/>
        <end position="319"/>
    </location>
</feature>
<protein>
    <recommendedName>
        <fullName evidence="2">C2 domain-containing protein</fullName>
    </recommendedName>
</protein>
<feature type="chain" id="PRO_5035188240" description="C2 domain-containing protein" evidence="1">
    <location>
        <begin position="19"/>
        <end position="329"/>
    </location>
</feature>
<dbReference type="OrthoDB" id="270970at2759"/>
<evidence type="ECO:0000313" key="4">
    <source>
        <dbReference type="Proteomes" id="UP000708208"/>
    </source>
</evidence>
<dbReference type="CDD" id="cd00030">
    <property type="entry name" value="C2"/>
    <property type="match status" value="2"/>
</dbReference>
<dbReference type="AlphaFoldDB" id="A0A8J2LUK5"/>
<evidence type="ECO:0000256" key="1">
    <source>
        <dbReference type="SAM" id="SignalP"/>
    </source>
</evidence>
<keyword evidence="1" id="KW-0732">Signal</keyword>
<sequence length="329" mass="37092">MFKALLILSIVTVWVVQAQPIQKQKLRFKLSAKGIPDKDDIGTTDPYVELYYTEDGSSKEHKFGRSATISDNENPVWGDVFEFDYDRSKGQRWHFKIKDHDNLREDDTVGKAWVIVDDYVDKGQTYTANLHKKGTITVQSLDPVTQTTPQVVLVNHGGQVVQAVVQPTPQVVQPGVATVVQPGVPTVVQPQTVVQPGVQTIVQPQQVVIVQPQKLRFQLSARGLDDLDLIGTTDAYVKAFFTDDVTRLESQFGRTAPINDSENPSWSETLEFDYIKGKKQRWHFQVLDQDDNRRDDEVGDAFIDVDDYVSKGENAVLKLKKGQLIVKRL</sequence>